<dbReference type="SUPFAM" id="SSF101941">
    <property type="entry name" value="NAC domain"/>
    <property type="match status" value="1"/>
</dbReference>
<keyword evidence="2" id="KW-0805">Transcription regulation</keyword>
<evidence type="ECO:0000256" key="4">
    <source>
        <dbReference type="ARBA" id="ARBA00023163"/>
    </source>
</evidence>
<dbReference type="GO" id="GO:0003677">
    <property type="term" value="F:DNA binding"/>
    <property type="evidence" value="ECO:0007669"/>
    <property type="project" value="UniProtKB-KW"/>
</dbReference>
<feature type="compositionally biased region" description="Polar residues" evidence="6">
    <location>
        <begin position="349"/>
        <end position="361"/>
    </location>
</feature>
<accession>A0A6G1CD37</accession>
<dbReference type="PANTHER" id="PTHR31744">
    <property type="entry name" value="PROTEIN CUP-SHAPED COTYLEDON 2-RELATED"/>
    <property type="match status" value="1"/>
</dbReference>
<comment type="caution">
    <text evidence="9">The sequence shown here is derived from an EMBL/GenBank/DDBJ whole genome shotgun (WGS) entry which is preliminary data.</text>
</comment>
<keyword evidence="5" id="KW-0539">Nucleus</keyword>
<dbReference type="Proteomes" id="UP000479710">
    <property type="component" value="Unassembled WGS sequence"/>
</dbReference>
<keyword evidence="3" id="KW-0238">DNA-binding</keyword>
<keyword evidence="7" id="KW-0812">Transmembrane</keyword>
<evidence type="ECO:0000256" key="1">
    <source>
        <dbReference type="ARBA" id="ARBA00004123"/>
    </source>
</evidence>
<organism evidence="9 10">
    <name type="scientific">Oryza meyeriana var. granulata</name>
    <dbReference type="NCBI Taxonomy" id="110450"/>
    <lineage>
        <taxon>Eukaryota</taxon>
        <taxon>Viridiplantae</taxon>
        <taxon>Streptophyta</taxon>
        <taxon>Embryophyta</taxon>
        <taxon>Tracheophyta</taxon>
        <taxon>Spermatophyta</taxon>
        <taxon>Magnoliopsida</taxon>
        <taxon>Liliopsida</taxon>
        <taxon>Poales</taxon>
        <taxon>Poaceae</taxon>
        <taxon>BOP clade</taxon>
        <taxon>Oryzoideae</taxon>
        <taxon>Oryzeae</taxon>
        <taxon>Oryzinae</taxon>
        <taxon>Oryza</taxon>
        <taxon>Oryza meyeriana</taxon>
    </lineage>
</organism>
<feature type="region of interest" description="Disordered" evidence="6">
    <location>
        <begin position="343"/>
        <end position="366"/>
    </location>
</feature>
<evidence type="ECO:0000256" key="5">
    <source>
        <dbReference type="ARBA" id="ARBA00023242"/>
    </source>
</evidence>
<dbReference type="PROSITE" id="PS51005">
    <property type="entry name" value="NAC"/>
    <property type="match status" value="1"/>
</dbReference>
<name>A0A6G1CD37_9ORYZ</name>
<dbReference type="FunFam" id="2.170.150.80:FF:000002">
    <property type="entry name" value="Nac domain-containing protein 86"/>
    <property type="match status" value="1"/>
</dbReference>
<feature type="transmembrane region" description="Helical" evidence="7">
    <location>
        <begin position="469"/>
        <end position="487"/>
    </location>
</feature>
<evidence type="ECO:0000256" key="6">
    <source>
        <dbReference type="SAM" id="MobiDB-lite"/>
    </source>
</evidence>
<evidence type="ECO:0000256" key="2">
    <source>
        <dbReference type="ARBA" id="ARBA00023015"/>
    </source>
</evidence>
<keyword evidence="7" id="KW-0472">Membrane</keyword>
<gene>
    <name evidence="9" type="ORF">E2562_001655</name>
</gene>
<evidence type="ECO:0000313" key="10">
    <source>
        <dbReference type="Proteomes" id="UP000479710"/>
    </source>
</evidence>
<dbReference type="GO" id="GO:0006355">
    <property type="term" value="P:regulation of DNA-templated transcription"/>
    <property type="evidence" value="ECO:0007669"/>
    <property type="project" value="InterPro"/>
</dbReference>
<dbReference type="GO" id="GO:0005634">
    <property type="term" value="C:nucleus"/>
    <property type="evidence" value="ECO:0007669"/>
    <property type="project" value="UniProtKB-SubCell"/>
</dbReference>
<reference evidence="9 10" key="1">
    <citation type="submission" date="2019-11" db="EMBL/GenBank/DDBJ databases">
        <title>Whole genome sequence of Oryza granulata.</title>
        <authorList>
            <person name="Li W."/>
        </authorList>
    </citation>
    <scope>NUCLEOTIDE SEQUENCE [LARGE SCALE GENOMIC DNA]</scope>
    <source>
        <strain evidence="10">cv. Menghai</strain>
        <tissue evidence="9">Leaf</tissue>
    </source>
</reference>
<keyword evidence="7" id="KW-1133">Transmembrane helix</keyword>
<evidence type="ECO:0000256" key="7">
    <source>
        <dbReference type="SAM" id="Phobius"/>
    </source>
</evidence>
<sequence length="494" mass="54690">MDSLRDIVLPPGFGFHPKDTELISHYLKKKIHGQKIEYEIIPEVDIYKHEPWDLPAKCNVPTQDNKWHFFAARDRKYPNGSRSNRATVAGYWKSTGKDRAIKMDKRTIGTKKTLVFHEGRPPTGRRTEWIMHEYYIDEHECQACPDMKDAFVLCRVTKRNDWISGNGNELDNSDPHPEPNDAATPVISNEPPVTVAGEATLVTVAEPADGVTTSAITADTASPSDDINLNEWLAELFDPSFNPEQGLASADLSPDEQNVESSNLGALAPKVEQDYSRPNQNIADDTEYLLTEDVYNILYPGIDDFNVLQNPMDQEGVAFAYEYPIVGLDPCYLANNFGNGTQKEELWSPQDNSEPTQSNGAADTGITRRYRHVKTTATSVPQYRGKTLAKIQVGINKMATSSSESINQTMKFENNSGRLVEHQKNRAHDVASTKWSDAGKPSKDLSSNQGLVRGIRNAFTGCSEAGSNIIFIAVFAVGVAAVALHVGQRLGFSL</sequence>
<feature type="region of interest" description="Disordered" evidence="6">
    <location>
        <begin position="425"/>
        <end position="446"/>
    </location>
</feature>
<protein>
    <recommendedName>
        <fullName evidence="8">NAC domain-containing protein</fullName>
    </recommendedName>
</protein>
<dbReference type="InterPro" id="IPR036093">
    <property type="entry name" value="NAC_dom_sf"/>
</dbReference>
<evidence type="ECO:0000313" key="9">
    <source>
        <dbReference type="EMBL" id="KAF0897961.1"/>
    </source>
</evidence>
<dbReference type="EMBL" id="SPHZ02000009">
    <property type="protein sequence ID" value="KAF0897961.1"/>
    <property type="molecule type" value="Genomic_DNA"/>
</dbReference>
<feature type="region of interest" description="Disordered" evidence="6">
    <location>
        <begin position="165"/>
        <end position="190"/>
    </location>
</feature>
<evidence type="ECO:0000259" key="8">
    <source>
        <dbReference type="PROSITE" id="PS51005"/>
    </source>
</evidence>
<comment type="subcellular location">
    <subcellularLocation>
        <location evidence="1">Nucleus</location>
    </subcellularLocation>
</comment>
<dbReference type="PANTHER" id="PTHR31744:SF235">
    <property type="entry name" value="NAC DOMAIN-CONTAINING PROTEIN"/>
    <property type="match status" value="1"/>
</dbReference>
<dbReference type="OrthoDB" id="623685at2759"/>
<dbReference type="InterPro" id="IPR003441">
    <property type="entry name" value="NAC-dom"/>
</dbReference>
<keyword evidence="4" id="KW-0804">Transcription</keyword>
<dbReference type="Pfam" id="PF02365">
    <property type="entry name" value="NAM"/>
    <property type="match status" value="1"/>
</dbReference>
<feature type="domain" description="NAC" evidence="8">
    <location>
        <begin position="9"/>
        <end position="159"/>
    </location>
</feature>
<evidence type="ECO:0000256" key="3">
    <source>
        <dbReference type="ARBA" id="ARBA00023125"/>
    </source>
</evidence>
<dbReference type="AlphaFoldDB" id="A0A6G1CD37"/>
<dbReference type="Gene3D" id="2.170.150.80">
    <property type="entry name" value="NAC domain"/>
    <property type="match status" value="1"/>
</dbReference>
<proteinExistence type="predicted"/>
<keyword evidence="10" id="KW-1185">Reference proteome</keyword>